<dbReference type="EMBL" id="QYUJ01000014">
    <property type="protein sequence ID" value="RJF71532.1"/>
    <property type="molecule type" value="Genomic_DNA"/>
</dbReference>
<dbReference type="InterPro" id="IPR036866">
    <property type="entry name" value="RibonucZ/Hydroxyglut_hydro"/>
</dbReference>
<proteinExistence type="predicted"/>
<comment type="caution">
    <text evidence="2">The sequence shown here is derived from an EMBL/GenBank/DDBJ whole genome shotgun (WGS) entry which is preliminary data.</text>
</comment>
<gene>
    <name evidence="2" type="ORF">D3875_08080</name>
</gene>
<dbReference type="SUPFAM" id="SSF56281">
    <property type="entry name" value="Metallo-hydrolase/oxidoreductase"/>
    <property type="match status" value="1"/>
</dbReference>
<dbReference type="SMART" id="SM00849">
    <property type="entry name" value="Lactamase_B"/>
    <property type="match status" value="1"/>
</dbReference>
<feature type="domain" description="Metallo-beta-lactamase" evidence="1">
    <location>
        <begin position="46"/>
        <end position="261"/>
    </location>
</feature>
<sequence length="293" mass="32645">MRRPALNWRMQLTFLGTGADSAYPLAFCACEICRVAREKGGKNLRRRSSAALDADLLIDLGPDSIQAMLHFGLNPAGLRFLLQTHPHHDHFDQNHLATRISEYRGRMAQPLEIVASRGTLHRMTSMLQGMGFDGDLLKAKSHAELNISVQVIEHGQTLQLGQRRVTAFTANHDSSAECLIYAVEQGQSSLLYATDTDSLPEETLQAIRRADLTFSTVVLDHTYGPGCNGGGHLNAARFQHTIDRFRHQGVLREKAKIYATHLSHEGNMEHDQLTRYAARHGYTIPWDGLGITL</sequence>
<dbReference type="Proteomes" id="UP000286287">
    <property type="component" value="Unassembled WGS sequence"/>
</dbReference>
<protein>
    <recommendedName>
        <fullName evidence="1">Metallo-beta-lactamase domain-containing protein</fullName>
    </recommendedName>
</protein>
<evidence type="ECO:0000259" key="1">
    <source>
        <dbReference type="SMART" id="SM00849"/>
    </source>
</evidence>
<dbReference type="PANTHER" id="PTHR42663:SF6">
    <property type="entry name" value="HYDROLASE C777.06C-RELATED"/>
    <property type="match status" value="1"/>
</dbReference>
<dbReference type="Gene3D" id="3.60.15.10">
    <property type="entry name" value="Ribonuclease Z/Hydroxyacylglutathione hydrolase-like"/>
    <property type="match status" value="1"/>
</dbReference>
<dbReference type="PANTHER" id="PTHR42663">
    <property type="entry name" value="HYDROLASE C777.06C-RELATED-RELATED"/>
    <property type="match status" value="1"/>
</dbReference>
<reference evidence="2 3" key="1">
    <citation type="submission" date="2018-09" db="EMBL/GenBank/DDBJ databases">
        <authorList>
            <person name="Zhu H."/>
        </authorList>
    </citation>
    <scope>NUCLEOTIDE SEQUENCE [LARGE SCALE GENOMIC DNA]</scope>
    <source>
        <strain evidence="2 3">K2S05-167</strain>
    </source>
</reference>
<name>A0A418V612_9DEIO</name>
<evidence type="ECO:0000313" key="2">
    <source>
        <dbReference type="EMBL" id="RJF71532.1"/>
    </source>
</evidence>
<organism evidence="2 3">
    <name type="scientific">Deinococcus cavernae</name>
    <dbReference type="NCBI Taxonomy" id="2320857"/>
    <lineage>
        <taxon>Bacteria</taxon>
        <taxon>Thermotogati</taxon>
        <taxon>Deinococcota</taxon>
        <taxon>Deinococci</taxon>
        <taxon>Deinococcales</taxon>
        <taxon>Deinococcaceae</taxon>
        <taxon>Deinococcus</taxon>
    </lineage>
</organism>
<accession>A0A418V612</accession>
<evidence type="ECO:0000313" key="3">
    <source>
        <dbReference type="Proteomes" id="UP000286287"/>
    </source>
</evidence>
<keyword evidence="3" id="KW-1185">Reference proteome</keyword>
<dbReference type="InterPro" id="IPR001279">
    <property type="entry name" value="Metallo-B-lactamas"/>
</dbReference>
<dbReference type="AlphaFoldDB" id="A0A418V612"/>
<dbReference type="Pfam" id="PF12706">
    <property type="entry name" value="Lactamase_B_2"/>
    <property type="match status" value="1"/>
</dbReference>